<reference evidence="2 3" key="1">
    <citation type="submission" date="2023-08" db="EMBL/GenBank/DDBJ databases">
        <authorList>
            <person name="Girao M."/>
            <person name="Carvalho M.F."/>
        </authorList>
    </citation>
    <scope>NUCLEOTIDE SEQUENCE [LARGE SCALE GENOMIC DNA]</scope>
    <source>
        <strain evidence="2 3">CC-R104</strain>
    </source>
</reference>
<feature type="compositionally biased region" description="Basic and acidic residues" evidence="1">
    <location>
        <begin position="35"/>
        <end position="45"/>
    </location>
</feature>
<organism evidence="2 3">
    <name type="scientific">Rhodococcus chondri</name>
    <dbReference type="NCBI Taxonomy" id="3065941"/>
    <lineage>
        <taxon>Bacteria</taxon>
        <taxon>Bacillati</taxon>
        <taxon>Actinomycetota</taxon>
        <taxon>Actinomycetes</taxon>
        <taxon>Mycobacteriales</taxon>
        <taxon>Nocardiaceae</taxon>
        <taxon>Rhodococcus</taxon>
    </lineage>
</organism>
<evidence type="ECO:0000313" key="3">
    <source>
        <dbReference type="Proteomes" id="UP001331936"/>
    </source>
</evidence>
<keyword evidence="3" id="KW-1185">Reference proteome</keyword>
<evidence type="ECO:0000313" key="2">
    <source>
        <dbReference type="EMBL" id="MEE2032253.1"/>
    </source>
</evidence>
<feature type="compositionally biased region" description="Basic and acidic residues" evidence="1">
    <location>
        <begin position="54"/>
        <end position="64"/>
    </location>
</feature>
<name>A0ABU7JQF2_9NOCA</name>
<proteinExistence type="predicted"/>
<comment type="caution">
    <text evidence="2">The sequence shown here is derived from an EMBL/GenBank/DDBJ whole genome shotgun (WGS) entry which is preliminary data.</text>
</comment>
<feature type="region of interest" description="Disordered" evidence="1">
    <location>
        <begin position="35"/>
        <end position="64"/>
    </location>
</feature>
<evidence type="ECO:0000256" key="1">
    <source>
        <dbReference type="SAM" id="MobiDB-lite"/>
    </source>
</evidence>
<dbReference type="EMBL" id="JAUZMZ010000037">
    <property type="protein sequence ID" value="MEE2032253.1"/>
    <property type="molecule type" value="Genomic_DNA"/>
</dbReference>
<dbReference type="RefSeq" id="WP_330151677.1">
    <property type="nucleotide sequence ID" value="NZ_JAUZMZ010000037.1"/>
</dbReference>
<dbReference type="Proteomes" id="UP001331936">
    <property type="component" value="Unassembled WGS sequence"/>
</dbReference>
<gene>
    <name evidence="2" type="ORF">Q8814_09065</name>
</gene>
<protein>
    <submittedName>
        <fullName evidence="2">Uncharacterized protein</fullName>
    </submittedName>
</protein>
<accession>A0ABU7JQF2</accession>
<sequence length="64" mass="7188">MEFVASVPILFALIALLHFISRRIVDSQIRSVEKELGSRVDESPTHPELPAVGDEFRDEKPAPM</sequence>